<sequence>MTSVTVLGLGPMGQALTSAFVAAGHQTTAWSRSPGTPAPVGAARATSATEAIEAGELTVVCVRGEAAVAAVLDPIDDLAGRAVINLTSGSPVQARARAAWAAERKVDYLAGAIMTPTPSIGTPAALTLYSGPESLHRRWADTLAALGGTARYLGADPGRAAAFDVSLLDMFWQSVSGIVHGLALARAEGISGSDLVPFGRTMAGLLPDMVTRFAGQLDRGEFPGTRSTIASAEPGLAHIAETAEYHNIDASSLHAGLTLIRRAIAAGHATDGLARLADVLNPRESRSQAHRM</sequence>
<evidence type="ECO:0000256" key="2">
    <source>
        <dbReference type="ARBA" id="ARBA00023002"/>
    </source>
</evidence>
<comment type="similarity">
    <text evidence="1">Belongs to the HIBADH-related family.</text>
</comment>
<dbReference type="GO" id="GO:0050661">
    <property type="term" value="F:NADP binding"/>
    <property type="evidence" value="ECO:0007669"/>
    <property type="project" value="InterPro"/>
</dbReference>
<dbReference type="InterPro" id="IPR013328">
    <property type="entry name" value="6PGD_dom2"/>
</dbReference>
<dbReference type="AlphaFoldDB" id="A0A7W9NM85"/>
<dbReference type="PANTHER" id="PTHR43580">
    <property type="entry name" value="OXIDOREDUCTASE GLYR1-RELATED"/>
    <property type="match status" value="1"/>
</dbReference>
<evidence type="ECO:0000259" key="3">
    <source>
        <dbReference type="Pfam" id="PF03446"/>
    </source>
</evidence>
<dbReference type="Gene3D" id="3.40.50.720">
    <property type="entry name" value="NAD(P)-binding Rossmann-like Domain"/>
    <property type="match status" value="1"/>
</dbReference>
<dbReference type="InterPro" id="IPR015815">
    <property type="entry name" value="HIBADH-related"/>
</dbReference>
<dbReference type="Pfam" id="PF03446">
    <property type="entry name" value="NAD_binding_2"/>
    <property type="match status" value="1"/>
</dbReference>
<dbReference type="Gene3D" id="1.10.1040.10">
    <property type="entry name" value="N-(1-d-carboxylethyl)-l-norvaline Dehydrogenase, domain 2"/>
    <property type="match status" value="1"/>
</dbReference>
<evidence type="ECO:0000313" key="6">
    <source>
        <dbReference type="Proteomes" id="UP000585638"/>
    </source>
</evidence>
<dbReference type="InterPro" id="IPR051265">
    <property type="entry name" value="HIBADH-related_NP60_sf"/>
</dbReference>
<evidence type="ECO:0000256" key="1">
    <source>
        <dbReference type="ARBA" id="ARBA00009080"/>
    </source>
</evidence>
<reference evidence="5 6" key="1">
    <citation type="submission" date="2020-08" db="EMBL/GenBank/DDBJ databases">
        <title>Sequencing the genomes of 1000 actinobacteria strains.</title>
        <authorList>
            <person name="Klenk H.-P."/>
        </authorList>
    </citation>
    <scope>NUCLEOTIDE SEQUENCE [LARGE SCALE GENOMIC DNA]</scope>
    <source>
        <strain evidence="5 6">DSM 43851</strain>
    </source>
</reference>
<dbReference type="GO" id="GO:0016491">
    <property type="term" value="F:oxidoreductase activity"/>
    <property type="evidence" value="ECO:0007669"/>
    <property type="project" value="UniProtKB-KW"/>
</dbReference>
<organism evidence="5 6">
    <name type="scientific">Kutzneria kofuensis</name>
    <dbReference type="NCBI Taxonomy" id="103725"/>
    <lineage>
        <taxon>Bacteria</taxon>
        <taxon>Bacillati</taxon>
        <taxon>Actinomycetota</taxon>
        <taxon>Actinomycetes</taxon>
        <taxon>Pseudonocardiales</taxon>
        <taxon>Pseudonocardiaceae</taxon>
        <taxon>Kutzneria</taxon>
    </lineage>
</organism>
<dbReference type="Pfam" id="PF21761">
    <property type="entry name" value="RedAm-like_C"/>
    <property type="match status" value="1"/>
</dbReference>
<protein>
    <submittedName>
        <fullName evidence="5">3-hydroxyisobutyrate dehydrogenase-like beta-hydroxyacid dehydrogenase</fullName>
    </submittedName>
</protein>
<dbReference type="SUPFAM" id="SSF51735">
    <property type="entry name" value="NAD(P)-binding Rossmann-fold domains"/>
    <property type="match status" value="1"/>
</dbReference>
<dbReference type="PIRSF" id="PIRSF000103">
    <property type="entry name" value="HIBADH"/>
    <property type="match status" value="1"/>
</dbReference>
<name>A0A7W9NM85_9PSEU</name>
<comment type="caution">
    <text evidence="5">The sequence shown here is derived from an EMBL/GenBank/DDBJ whole genome shotgun (WGS) entry which is preliminary data.</text>
</comment>
<keyword evidence="2" id="KW-0560">Oxidoreductase</keyword>
<dbReference type="InterPro" id="IPR036291">
    <property type="entry name" value="NAD(P)-bd_dom_sf"/>
</dbReference>
<dbReference type="InterPro" id="IPR006115">
    <property type="entry name" value="6PGDH_NADP-bd"/>
</dbReference>
<evidence type="ECO:0000259" key="4">
    <source>
        <dbReference type="Pfam" id="PF21761"/>
    </source>
</evidence>
<dbReference type="Proteomes" id="UP000585638">
    <property type="component" value="Unassembled WGS sequence"/>
</dbReference>
<accession>A0A7W9NM85</accession>
<gene>
    <name evidence="5" type="ORF">BJ998_008838</name>
</gene>
<dbReference type="PANTHER" id="PTHR43580:SF2">
    <property type="entry name" value="CYTOKINE-LIKE NUCLEAR FACTOR N-PAC"/>
    <property type="match status" value="1"/>
</dbReference>
<proteinExistence type="inferred from homology"/>
<feature type="domain" description="6-phosphogluconate dehydrogenase NADP-binding" evidence="3">
    <location>
        <begin position="4"/>
        <end position="149"/>
    </location>
</feature>
<keyword evidence="6" id="KW-1185">Reference proteome</keyword>
<evidence type="ECO:0000313" key="5">
    <source>
        <dbReference type="EMBL" id="MBB5897579.1"/>
    </source>
</evidence>
<dbReference type="InterPro" id="IPR048666">
    <property type="entry name" value="RedAm-like_C"/>
</dbReference>
<feature type="domain" description="NADPH-dependent reductive aminase-like C-terminal" evidence="4">
    <location>
        <begin position="156"/>
        <end position="281"/>
    </location>
</feature>
<dbReference type="EMBL" id="JACHIR010000003">
    <property type="protein sequence ID" value="MBB5897579.1"/>
    <property type="molecule type" value="Genomic_DNA"/>
</dbReference>
<dbReference type="RefSeq" id="WP_184870039.1">
    <property type="nucleotide sequence ID" value="NZ_BAAAWY010000063.1"/>
</dbReference>